<feature type="transmembrane region" description="Helical" evidence="9">
    <location>
        <begin position="290"/>
        <end position="308"/>
    </location>
</feature>
<feature type="transmembrane region" description="Helical" evidence="9">
    <location>
        <begin position="249"/>
        <end position="270"/>
    </location>
</feature>
<evidence type="ECO:0000256" key="7">
    <source>
        <dbReference type="ARBA" id="ARBA00023136"/>
    </source>
</evidence>
<feature type="transmembrane region" description="Helical" evidence="9">
    <location>
        <begin position="329"/>
        <end position="348"/>
    </location>
</feature>
<feature type="transmembrane region" description="Helical" evidence="9">
    <location>
        <begin position="196"/>
        <end position="222"/>
    </location>
</feature>
<keyword evidence="6 9" id="KW-1133">Transmembrane helix</keyword>
<evidence type="ECO:0000256" key="9">
    <source>
        <dbReference type="SAM" id="Phobius"/>
    </source>
</evidence>
<sequence>MTTKTYPNANNLTKPEHILSRIIKLGLPVALQSALVAILALADVLMVSDFGMEATAAVGIASKWHFVAIMIMAGLATANGTLVAQYWGKGDRSSAKTITSITLRFGLKVLLPVTAVITLGAQLLMMLQTSDQTVIDLGASYLWYGFPVLLLTHIVIVTEASMRSSGDTVTPLLLGAVTIGLNIALNLILIKGAFGIPAMGVAGAALATTLARLIQVIMMYAYMRHKKHWLLTSESSTHKQSLWLSYRRIAFPLTMNAVLWAVGTMAYQMIFGHMGTTELAVFSMLAPFESLCYSVFFGISVACSVLLGHSLGRDEFDQAMDMGKAFIKIVVIFGITVGSALFLGQEYVLEWLNLTESSLYALASPTMLFMSCAIVIRMLNMVIINGMLRSGGDNKFCLRMDFIAMWMVGIPVCVFGAFVLGWSFQYIYALMLVEEVVKLAICSHRYVSRRWINNLTISNDSDNRATPAIA</sequence>
<reference evidence="10 11" key="1">
    <citation type="journal article" date="2024" name="ISME J.">
        <title>Tailless and filamentous prophages are predominant in marine Vibrio.</title>
        <authorList>
            <person name="Steensen K."/>
            <person name="Seneca J."/>
            <person name="Bartlau N."/>
            <person name="Yu X.A."/>
            <person name="Hussain F.A."/>
            <person name="Polz M.F."/>
        </authorList>
    </citation>
    <scope>NUCLEOTIDE SEQUENCE [LARGE SCALE GENOMIC DNA]</scope>
    <source>
        <strain evidence="10 11">10N.222.51.A1</strain>
    </source>
</reference>
<evidence type="ECO:0000256" key="2">
    <source>
        <dbReference type="ARBA" id="ARBA00013489"/>
    </source>
</evidence>
<keyword evidence="4" id="KW-1003">Cell membrane</keyword>
<evidence type="ECO:0000256" key="1">
    <source>
        <dbReference type="ARBA" id="ARBA00004429"/>
    </source>
</evidence>
<dbReference type="RefSeq" id="WP_372265827.1">
    <property type="nucleotide sequence ID" value="NZ_JBFRUW010000023.1"/>
</dbReference>
<dbReference type="InterPro" id="IPR047135">
    <property type="entry name" value="YsiQ"/>
</dbReference>
<accession>A0ABV4NB30</accession>
<dbReference type="PANTHER" id="PTHR42925:SF2">
    <property type="entry name" value="NA+ DRIVEN MULTIDRUG EFFLUX PUMP"/>
    <property type="match status" value="1"/>
</dbReference>
<dbReference type="InterPro" id="IPR048279">
    <property type="entry name" value="MdtK-like"/>
</dbReference>
<dbReference type="InterPro" id="IPR002528">
    <property type="entry name" value="MATE_fam"/>
</dbReference>
<feature type="transmembrane region" description="Helical" evidence="9">
    <location>
        <begin position="25"/>
        <end position="46"/>
    </location>
</feature>
<keyword evidence="3" id="KW-0813">Transport</keyword>
<evidence type="ECO:0000256" key="5">
    <source>
        <dbReference type="ARBA" id="ARBA00022692"/>
    </source>
</evidence>
<keyword evidence="5 9" id="KW-0812">Transmembrane</keyword>
<keyword evidence="7 9" id="KW-0472">Membrane</keyword>
<dbReference type="Pfam" id="PF01554">
    <property type="entry name" value="MatE"/>
    <property type="match status" value="2"/>
</dbReference>
<dbReference type="NCBIfam" id="TIGR00797">
    <property type="entry name" value="matE"/>
    <property type="match status" value="1"/>
</dbReference>
<feature type="transmembrane region" description="Helical" evidence="9">
    <location>
        <begin position="400"/>
        <end position="420"/>
    </location>
</feature>
<feature type="transmembrane region" description="Helical" evidence="9">
    <location>
        <begin position="109"/>
        <end position="129"/>
    </location>
</feature>
<evidence type="ECO:0000256" key="6">
    <source>
        <dbReference type="ARBA" id="ARBA00022989"/>
    </source>
</evidence>
<organism evidence="10 11">
    <name type="scientific">Vibrio gallaecicus</name>
    <dbReference type="NCBI Taxonomy" id="552386"/>
    <lineage>
        <taxon>Bacteria</taxon>
        <taxon>Pseudomonadati</taxon>
        <taxon>Pseudomonadota</taxon>
        <taxon>Gammaproteobacteria</taxon>
        <taxon>Vibrionales</taxon>
        <taxon>Vibrionaceae</taxon>
        <taxon>Vibrio</taxon>
    </lineage>
</organism>
<name>A0ABV4NB30_9VIBR</name>
<dbReference type="Proteomes" id="UP001570417">
    <property type="component" value="Unassembled WGS sequence"/>
</dbReference>
<dbReference type="PIRSF" id="PIRSF006603">
    <property type="entry name" value="DinF"/>
    <property type="match status" value="1"/>
</dbReference>
<evidence type="ECO:0000256" key="4">
    <source>
        <dbReference type="ARBA" id="ARBA00022475"/>
    </source>
</evidence>
<evidence type="ECO:0000313" key="11">
    <source>
        <dbReference type="Proteomes" id="UP001570417"/>
    </source>
</evidence>
<evidence type="ECO:0000313" key="10">
    <source>
        <dbReference type="EMBL" id="MFA0568361.1"/>
    </source>
</evidence>
<feature type="transmembrane region" description="Helical" evidence="9">
    <location>
        <begin position="172"/>
        <end position="190"/>
    </location>
</feature>
<dbReference type="PANTHER" id="PTHR42925">
    <property type="entry name" value="MULTIDRUG AND TOXIN EFFLUX PROTEIN MATE FAMILY"/>
    <property type="match status" value="1"/>
</dbReference>
<evidence type="ECO:0000256" key="3">
    <source>
        <dbReference type="ARBA" id="ARBA00022448"/>
    </source>
</evidence>
<evidence type="ECO:0000256" key="8">
    <source>
        <dbReference type="ARBA" id="ARBA00030855"/>
    </source>
</evidence>
<gene>
    <name evidence="10" type="ORF">AB4566_08740</name>
</gene>
<dbReference type="EMBL" id="JBFRUW010000023">
    <property type="protein sequence ID" value="MFA0568361.1"/>
    <property type="molecule type" value="Genomic_DNA"/>
</dbReference>
<feature type="transmembrane region" description="Helical" evidence="9">
    <location>
        <begin position="141"/>
        <end position="160"/>
    </location>
</feature>
<feature type="transmembrane region" description="Helical" evidence="9">
    <location>
        <begin position="368"/>
        <end position="388"/>
    </location>
</feature>
<protein>
    <recommendedName>
        <fullName evidence="2">Multidrug resistance protein NorM</fullName>
    </recommendedName>
    <alternativeName>
        <fullName evidence="8">Na(+)/drug antiporter</fullName>
    </alternativeName>
</protein>
<comment type="subcellular location">
    <subcellularLocation>
        <location evidence="1">Cell inner membrane</location>
        <topology evidence="1">Multi-pass membrane protein</topology>
    </subcellularLocation>
</comment>
<comment type="caution">
    <text evidence="10">The sequence shown here is derived from an EMBL/GenBank/DDBJ whole genome shotgun (WGS) entry which is preliminary data.</text>
</comment>
<proteinExistence type="predicted"/>
<keyword evidence="11" id="KW-1185">Reference proteome</keyword>
<feature type="transmembrane region" description="Helical" evidence="9">
    <location>
        <begin position="66"/>
        <end position="88"/>
    </location>
</feature>